<comment type="caution">
    <text evidence="5">The sequence shown here is derived from an EMBL/GenBank/DDBJ whole genome shotgun (WGS) entry which is preliminary data.</text>
</comment>
<dbReference type="FunFam" id="3.30.70.580:FF:000001">
    <property type="entry name" value="tRNA pseudouridine synthase A"/>
    <property type="match status" value="1"/>
</dbReference>
<dbReference type="CDD" id="cd02570">
    <property type="entry name" value="PseudoU_synth_EcTruA"/>
    <property type="match status" value="1"/>
</dbReference>
<keyword evidence="2" id="KW-0819">tRNA processing</keyword>
<dbReference type="AlphaFoldDB" id="A0A0F9PB50"/>
<feature type="domain" description="Pseudouridine synthase I TruA alpha/beta" evidence="4">
    <location>
        <begin position="142"/>
        <end position="251"/>
    </location>
</feature>
<name>A0A0F9PB50_9ZZZZ</name>
<dbReference type="PANTHER" id="PTHR11142">
    <property type="entry name" value="PSEUDOURIDYLATE SYNTHASE"/>
    <property type="match status" value="1"/>
</dbReference>
<gene>
    <name evidence="5" type="ORF">LCGC14_0847920</name>
</gene>
<evidence type="ECO:0000256" key="1">
    <source>
        <dbReference type="ARBA" id="ARBA00009375"/>
    </source>
</evidence>
<dbReference type="HAMAP" id="MF_00171">
    <property type="entry name" value="TruA"/>
    <property type="match status" value="1"/>
</dbReference>
<dbReference type="SUPFAM" id="SSF55120">
    <property type="entry name" value="Pseudouridine synthase"/>
    <property type="match status" value="1"/>
</dbReference>
<dbReference type="PANTHER" id="PTHR11142:SF0">
    <property type="entry name" value="TRNA PSEUDOURIDINE SYNTHASE-LIKE 1"/>
    <property type="match status" value="1"/>
</dbReference>
<dbReference type="Pfam" id="PF01416">
    <property type="entry name" value="PseudoU_synth_1"/>
    <property type="match status" value="2"/>
</dbReference>
<comment type="similarity">
    <text evidence="1">Belongs to the tRNA pseudouridine synthase TruA family.</text>
</comment>
<dbReference type="InterPro" id="IPR020095">
    <property type="entry name" value="PsdUridine_synth_TruA_C"/>
</dbReference>
<evidence type="ECO:0000256" key="3">
    <source>
        <dbReference type="ARBA" id="ARBA00023235"/>
    </source>
</evidence>
<protein>
    <recommendedName>
        <fullName evidence="4">Pseudouridine synthase I TruA alpha/beta domain-containing protein</fullName>
    </recommendedName>
</protein>
<dbReference type="PIRSF" id="PIRSF001430">
    <property type="entry name" value="tRNA_psdUrid_synth"/>
    <property type="match status" value="1"/>
</dbReference>
<accession>A0A0F9PB50</accession>
<evidence type="ECO:0000313" key="5">
    <source>
        <dbReference type="EMBL" id="KKN29070.1"/>
    </source>
</evidence>
<dbReference type="GO" id="GO:0003723">
    <property type="term" value="F:RNA binding"/>
    <property type="evidence" value="ECO:0007669"/>
    <property type="project" value="InterPro"/>
</dbReference>
<dbReference type="InterPro" id="IPR001406">
    <property type="entry name" value="PsdUridine_synth_TruA"/>
</dbReference>
<reference evidence="5" key="1">
    <citation type="journal article" date="2015" name="Nature">
        <title>Complex archaea that bridge the gap between prokaryotes and eukaryotes.</title>
        <authorList>
            <person name="Spang A."/>
            <person name="Saw J.H."/>
            <person name="Jorgensen S.L."/>
            <person name="Zaremba-Niedzwiedzka K."/>
            <person name="Martijn J."/>
            <person name="Lind A.E."/>
            <person name="van Eijk R."/>
            <person name="Schleper C."/>
            <person name="Guy L."/>
            <person name="Ettema T.J."/>
        </authorList>
    </citation>
    <scope>NUCLEOTIDE SEQUENCE</scope>
</reference>
<dbReference type="GO" id="GO:0009982">
    <property type="term" value="F:pseudouridine synthase activity"/>
    <property type="evidence" value="ECO:0007669"/>
    <property type="project" value="InterPro"/>
</dbReference>
<dbReference type="Gene3D" id="3.30.70.580">
    <property type="entry name" value="Pseudouridine synthase I, catalytic domain, N-terminal subdomain"/>
    <property type="match status" value="1"/>
</dbReference>
<dbReference type="Gene3D" id="3.30.70.660">
    <property type="entry name" value="Pseudouridine synthase I, catalytic domain, C-terminal subdomain"/>
    <property type="match status" value="1"/>
</dbReference>
<dbReference type="InterPro" id="IPR020097">
    <property type="entry name" value="PsdUridine_synth_TruA_a/b_dom"/>
</dbReference>
<dbReference type="NCBIfam" id="TIGR00071">
    <property type="entry name" value="hisT_truA"/>
    <property type="match status" value="1"/>
</dbReference>
<evidence type="ECO:0000256" key="2">
    <source>
        <dbReference type="ARBA" id="ARBA00022694"/>
    </source>
</evidence>
<dbReference type="InterPro" id="IPR020094">
    <property type="entry name" value="TruA/RsuA/RluB/E/F_N"/>
</dbReference>
<organism evidence="5">
    <name type="scientific">marine sediment metagenome</name>
    <dbReference type="NCBI Taxonomy" id="412755"/>
    <lineage>
        <taxon>unclassified sequences</taxon>
        <taxon>metagenomes</taxon>
        <taxon>ecological metagenomes</taxon>
    </lineage>
</organism>
<dbReference type="InterPro" id="IPR020103">
    <property type="entry name" value="PsdUridine_synth_cat_dom_sf"/>
</dbReference>
<evidence type="ECO:0000259" key="4">
    <source>
        <dbReference type="Pfam" id="PF01416"/>
    </source>
</evidence>
<dbReference type="EMBL" id="LAZR01002513">
    <property type="protein sequence ID" value="KKN29070.1"/>
    <property type="molecule type" value="Genomic_DNA"/>
</dbReference>
<proteinExistence type="inferred from homology"/>
<keyword evidence="3" id="KW-0413">Isomerase</keyword>
<sequence>MKLKSIVQYKGTGYCGFSKQANEPTIEAALVKALSVVLKRKPVISVAGRTDSGVHALGQVISFRAGVKTGFDEMRYRLNSLLPEDIQIRKIEAVEDDFDARHSAVARQYVYYILNRRYASMVHDDFCFSYAQKMDIKMMRKAAKNFTGVHDFKSFAAAEAKSSSFVREVSTFKIENKSDFFDAANKDMIKITVKANAFLHHMVRNMVGTLVEVGLGNRKPEAVEIILKSKDRKKAGPTAAAKGLYLEKVYY</sequence>
<feature type="domain" description="Pseudouridine synthase I TruA alpha/beta" evidence="4">
    <location>
        <begin position="7"/>
        <end position="101"/>
    </location>
</feature>
<dbReference type="GO" id="GO:0031119">
    <property type="term" value="P:tRNA pseudouridine synthesis"/>
    <property type="evidence" value="ECO:0007669"/>
    <property type="project" value="TreeGrafter"/>
</dbReference>